<name>A0A5Q2F0J1_9CAUD</name>
<dbReference type="KEGG" id="vg:77924269"/>
<dbReference type="Pfam" id="PF10910">
    <property type="entry name" value="Phage_gene29"/>
    <property type="match status" value="1"/>
</dbReference>
<evidence type="ECO:0000313" key="3">
    <source>
        <dbReference type="Proteomes" id="UP000400849"/>
    </source>
</evidence>
<dbReference type="GeneID" id="77924269"/>
<feature type="compositionally biased region" description="Basic and acidic residues" evidence="1">
    <location>
        <begin position="178"/>
        <end position="190"/>
    </location>
</feature>
<proteinExistence type="predicted"/>
<evidence type="ECO:0000313" key="2">
    <source>
        <dbReference type="EMBL" id="QGF20280.1"/>
    </source>
</evidence>
<sequence length="198" mass="22378">MTMADWQMRSRGRSGSAKRRKRSNRNELPPYTMPHKYLPLVRGIPVRDHRKPYASGNELNPISVPIEIQNSFAYHCEMVGLVHVSDLIKMADENGHIHVDQLPPIYIKHVKPEHGPDIQLNPGTWVPASQADKIDARKLSVEVMEPAKPSDVDTATYQELEALEAQIKQKKIEILRKKNVDPHVTDERGPEAGADDVT</sequence>
<reference evidence="2 3" key="1">
    <citation type="submission" date="2019-09" db="EMBL/GenBank/DDBJ databases">
        <authorList>
            <person name="Christie C.A."/>
            <person name="Diallo A.S."/>
            <person name="Dixon Z."/>
            <person name="McIntosh P.M."/>
            <person name="Murthy K.H."/>
            <person name="Rosen M.G."/>
            <person name="Simpson L.M."/>
            <person name="Koustas K."/>
            <person name="Fogarty M.P."/>
            <person name="Molloy S.D."/>
            <person name="Garlena R.A."/>
            <person name="Russell D.A."/>
            <person name="Pope W.H."/>
            <person name="Jacobs-Sera D."/>
            <person name="Hatfull G.F."/>
        </authorList>
    </citation>
    <scope>NUCLEOTIDE SEQUENCE [LARGE SCALE GENOMIC DNA]</scope>
</reference>
<feature type="region of interest" description="Disordered" evidence="1">
    <location>
        <begin position="1"/>
        <end position="32"/>
    </location>
</feature>
<dbReference type="EMBL" id="MN484601">
    <property type="protein sequence ID" value="QGF20280.1"/>
    <property type="molecule type" value="Genomic_DNA"/>
</dbReference>
<evidence type="ECO:0000256" key="1">
    <source>
        <dbReference type="SAM" id="MobiDB-lite"/>
    </source>
</evidence>
<dbReference type="RefSeq" id="YP_010648810.1">
    <property type="nucleotide sequence ID" value="NC_070762.1"/>
</dbReference>
<organism evidence="2 3">
    <name type="scientific">Gordonia phage Sixama</name>
    <dbReference type="NCBI Taxonomy" id="2653271"/>
    <lineage>
        <taxon>Viruses</taxon>
        <taxon>Duplodnaviria</taxon>
        <taxon>Heunggongvirae</taxon>
        <taxon>Uroviricota</taxon>
        <taxon>Caudoviricetes</taxon>
        <taxon>Sixamavirus</taxon>
        <taxon>Sixamavirus sixama</taxon>
    </lineage>
</organism>
<feature type="compositionally biased region" description="Basic residues" evidence="1">
    <location>
        <begin position="10"/>
        <end position="23"/>
    </location>
</feature>
<dbReference type="InterPro" id="IPR021226">
    <property type="entry name" value="Phage_gene29"/>
</dbReference>
<accession>A0A5Q2F0J1</accession>
<dbReference type="Proteomes" id="UP000400849">
    <property type="component" value="Segment"/>
</dbReference>
<feature type="region of interest" description="Disordered" evidence="1">
    <location>
        <begin position="178"/>
        <end position="198"/>
    </location>
</feature>
<protein>
    <recommendedName>
        <fullName evidence="4">Minor tail protein</fullName>
    </recommendedName>
</protein>
<gene>
    <name evidence="2" type="primary">101</name>
    <name evidence="2" type="ORF">SEA_SIXAMA_101</name>
</gene>
<evidence type="ECO:0008006" key="4">
    <source>
        <dbReference type="Google" id="ProtNLM"/>
    </source>
</evidence>
<keyword evidence="3" id="KW-1185">Reference proteome</keyword>